<sequence length="625" mass="71915">MNRIFVTLIVLFLFISLAQAQPDRWQQRVKYNINVQMNVATNQFSGVEKISYTNNSPDTLNRLFFHTYWNAFQPNSMMDVRSRELGKTVLGTTASGQEVRDWDSRVKDRISKLQPDEIGYQHVTSILINNQPQQLVDHETILEVKLNKPILPHTTTNMTVAFEAQVPVQIRRSGRDNAEGIRYSMSQWYPKIAEYDYQGWNANPYIAREFYGVWGDYDVNITIDKNYLLAATGTLQNANEIGYGYQNGAAPAKIAPVQTTDPTLTWRFVAQNVHDFVWAADTAFTMIKKQTANGNGPLLYIVYKKVDSLESKWQQMADTVQLVYPYIAKTFGPYPYKNYSFIQGGDGGMEYPMATLIKSPSIGTALHEWMHSWYQGMMGSNESLYPWMDEGFATYAELRISGNMRNSPDFWFANAYKSYYRLVQSGREEPMTTHADFYNTNYAYGQAAYSKGCVFLEQLGYIVGQQALDKLLLAYYNTWRFKHPNPNDFIRIAEKESNMELQWYKENWVYTTKTIDYALGNANTDSNGNAVITLKRIGEIPMPVDVLITYRDGSRELHYVPLSLMYGAKKAEDSTAFVVHPEWKWTHPEYALPITHKVQDIKEIEIDPSQRLADINRVNNKIVIP</sequence>
<feature type="signal peptide" evidence="3">
    <location>
        <begin position="1"/>
        <end position="20"/>
    </location>
</feature>
<feature type="active site" description="Proton donor" evidence="1">
    <location>
        <position position="449"/>
    </location>
</feature>
<gene>
    <name evidence="5" type="ORF">FC093_17795</name>
</gene>
<dbReference type="Proteomes" id="UP000305848">
    <property type="component" value="Unassembled WGS sequence"/>
</dbReference>
<dbReference type="Pfam" id="PF01433">
    <property type="entry name" value="Peptidase_M1"/>
    <property type="match status" value="1"/>
</dbReference>
<comment type="caution">
    <text evidence="5">The sequence shown here is derived from an EMBL/GenBank/DDBJ whole genome shotgun (WGS) entry which is preliminary data.</text>
</comment>
<dbReference type="InterPro" id="IPR034015">
    <property type="entry name" value="M1_LTA4H"/>
</dbReference>
<evidence type="ECO:0000259" key="4">
    <source>
        <dbReference type="Pfam" id="PF01433"/>
    </source>
</evidence>
<protein>
    <submittedName>
        <fullName evidence="5">M1 family metallopeptidase</fullName>
    </submittedName>
</protein>
<dbReference type="PANTHER" id="PTHR45726">
    <property type="entry name" value="LEUKOTRIENE A-4 HYDROLASE"/>
    <property type="match status" value="1"/>
</dbReference>
<comment type="cofactor">
    <cofactor evidence="2">
        <name>Zn(2+)</name>
        <dbReference type="ChEBI" id="CHEBI:29105"/>
    </cofactor>
    <text evidence="2">Binds 1 zinc ion per subunit.</text>
</comment>
<feature type="binding site" evidence="2">
    <location>
        <position position="367"/>
    </location>
    <ligand>
        <name>Zn(2+)</name>
        <dbReference type="ChEBI" id="CHEBI:29105"/>
        <note>catalytic</note>
    </ligand>
</feature>
<keyword evidence="2" id="KW-0479">Metal-binding</keyword>
<keyword evidence="6" id="KW-1185">Reference proteome</keyword>
<dbReference type="CDD" id="cd09604">
    <property type="entry name" value="M1_APN_like"/>
    <property type="match status" value="1"/>
</dbReference>
<evidence type="ECO:0000256" key="3">
    <source>
        <dbReference type="SAM" id="SignalP"/>
    </source>
</evidence>
<evidence type="ECO:0000256" key="2">
    <source>
        <dbReference type="PIRSR" id="PIRSR634015-3"/>
    </source>
</evidence>
<feature type="binding site" evidence="2">
    <location>
        <position position="390"/>
    </location>
    <ligand>
        <name>Zn(2+)</name>
        <dbReference type="ChEBI" id="CHEBI:29105"/>
        <note>catalytic</note>
    </ligand>
</feature>
<reference evidence="5 6" key="1">
    <citation type="submission" date="2019-05" db="EMBL/GenBank/DDBJ databases">
        <title>Panacibacter sp. strain 17mud1-8 Genome sequencing and assembly.</title>
        <authorList>
            <person name="Chhetri G."/>
        </authorList>
    </citation>
    <scope>NUCLEOTIDE SEQUENCE [LARGE SCALE GENOMIC DNA]</scope>
    <source>
        <strain evidence="5 6">17mud1-8</strain>
    </source>
</reference>
<dbReference type="EMBL" id="SZQL01000016">
    <property type="protein sequence ID" value="TKK66111.1"/>
    <property type="molecule type" value="Genomic_DNA"/>
</dbReference>
<dbReference type="InterPro" id="IPR014782">
    <property type="entry name" value="Peptidase_M1_dom"/>
</dbReference>
<keyword evidence="3" id="KW-0732">Signal</keyword>
<organism evidence="5 6">
    <name type="scientific">Ilyomonas limi</name>
    <dbReference type="NCBI Taxonomy" id="2575867"/>
    <lineage>
        <taxon>Bacteria</taxon>
        <taxon>Pseudomonadati</taxon>
        <taxon>Bacteroidota</taxon>
        <taxon>Chitinophagia</taxon>
        <taxon>Chitinophagales</taxon>
        <taxon>Chitinophagaceae</taxon>
        <taxon>Ilyomonas</taxon>
    </lineage>
</organism>
<feature type="chain" id="PRO_5020866031" evidence="3">
    <location>
        <begin position="21"/>
        <end position="625"/>
    </location>
</feature>
<feature type="active site" description="Proton acceptor" evidence="1">
    <location>
        <position position="368"/>
    </location>
</feature>
<dbReference type="SUPFAM" id="SSF55486">
    <property type="entry name" value="Metalloproteases ('zincins'), catalytic domain"/>
    <property type="match status" value="1"/>
</dbReference>
<evidence type="ECO:0000313" key="5">
    <source>
        <dbReference type="EMBL" id="TKK66111.1"/>
    </source>
</evidence>
<feature type="binding site" evidence="2">
    <location>
        <position position="371"/>
    </location>
    <ligand>
        <name>Zn(2+)</name>
        <dbReference type="ChEBI" id="CHEBI:29105"/>
        <note>catalytic</note>
    </ligand>
</feature>
<dbReference type="RefSeq" id="WP_137263168.1">
    <property type="nucleotide sequence ID" value="NZ_SZQL01000016.1"/>
</dbReference>
<evidence type="ECO:0000313" key="6">
    <source>
        <dbReference type="Proteomes" id="UP000305848"/>
    </source>
</evidence>
<dbReference type="InterPro" id="IPR027268">
    <property type="entry name" value="Peptidase_M4/M1_CTD_sf"/>
</dbReference>
<keyword evidence="2" id="KW-0862">Zinc</keyword>
<dbReference type="PANTHER" id="PTHR45726:SF3">
    <property type="entry name" value="LEUKOTRIENE A-4 HYDROLASE"/>
    <property type="match status" value="1"/>
</dbReference>
<feature type="domain" description="Peptidase M1 membrane alanine aminopeptidase" evidence="4">
    <location>
        <begin position="365"/>
        <end position="508"/>
    </location>
</feature>
<dbReference type="GO" id="GO:0008270">
    <property type="term" value="F:zinc ion binding"/>
    <property type="evidence" value="ECO:0007669"/>
    <property type="project" value="InterPro"/>
</dbReference>
<name>A0A4U3KUK2_9BACT</name>
<dbReference type="OrthoDB" id="9814383at2"/>
<dbReference type="GO" id="GO:0008237">
    <property type="term" value="F:metallopeptidase activity"/>
    <property type="evidence" value="ECO:0007669"/>
    <property type="project" value="InterPro"/>
</dbReference>
<proteinExistence type="predicted"/>
<evidence type="ECO:0000256" key="1">
    <source>
        <dbReference type="PIRSR" id="PIRSR634015-1"/>
    </source>
</evidence>
<dbReference type="Gene3D" id="1.10.390.10">
    <property type="entry name" value="Neutral Protease Domain 2"/>
    <property type="match status" value="1"/>
</dbReference>
<dbReference type="AlphaFoldDB" id="A0A4U3KUK2"/>
<accession>A0A4U3KUK2</accession>